<accession>A0A1F6N459</accession>
<reference evidence="1 2" key="1">
    <citation type="journal article" date="2016" name="Nat. Commun.">
        <title>Thousands of microbial genomes shed light on interconnected biogeochemical processes in an aquifer system.</title>
        <authorList>
            <person name="Anantharaman K."/>
            <person name="Brown C.T."/>
            <person name="Hug L.A."/>
            <person name="Sharon I."/>
            <person name="Castelle C.J."/>
            <person name="Probst A.J."/>
            <person name="Thomas B.C."/>
            <person name="Singh A."/>
            <person name="Wilkins M.J."/>
            <person name="Karaoz U."/>
            <person name="Brodie E.L."/>
            <person name="Williams K.H."/>
            <person name="Hubbard S.S."/>
            <person name="Banfield J.F."/>
        </authorList>
    </citation>
    <scope>NUCLEOTIDE SEQUENCE [LARGE SCALE GENOMIC DNA]</scope>
</reference>
<dbReference type="EMBL" id="MFQH01000009">
    <property type="protein sequence ID" value="OGH78518.1"/>
    <property type="molecule type" value="Genomic_DNA"/>
</dbReference>
<evidence type="ECO:0000313" key="2">
    <source>
        <dbReference type="Proteomes" id="UP000177040"/>
    </source>
</evidence>
<protein>
    <submittedName>
        <fullName evidence="1">Uncharacterized protein</fullName>
    </submittedName>
</protein>
<comment type="caution">
    <text evidence="1">The sequence shown here is derived from an EMBL/GenBank/DDBJ whole genome shotgun (WGS) entry which is preliminary data.</text>
</comment>
<dbReference type="Proteomes" id="UP000177040">
    <property type="component" value="Unassembled WGS sequence"/>
</dbReference>
<sequence length="85" mass="9926">MMMKIERNNNRFDQIKSWIHSLFCNESDKSVNFQTKQLLNQKFSDSCDIVSFSDSASAINHLDAIIKKQQGGYGDTLQEEFYQRI</sequence>
<evidence type="ECO:0000313" key="1">
    <source>
        <dbReference type="EMBL" id="OGH78518.1"/>
    </source>
</evidence>
<organism evidence="1 2">
    <name type="scientific">Candidatus Magasanikbacteria bacterium RIFCSPLOWO2_01_FULL_40_15</name>
    <dbReference type="NCBI Taxonomy" id="1798686"/>
    <lineage>
        <taxon>Bacteria</taxon>
        <taxon>Candidatus Magasanikiibacteriota</taxon>
    </lineage>
</organism>
<proteinExistence type="predicted"/>
<gene>
    <name evidence="1" type="ORF">A2983_03305</name>
</gene>
<dbReference type="AlphaFoldDB" id="A0A1F6N459"/>
<name>A0A1F6N459_9BACT</name>